<keyword evidence="10" id="KW-1185">Reference proteome</keyword>
<proteinExistence type="predicted"/>
<dbReference type="SUPFAM" id="SSF53098">
    <property type="entry name" value="Ribonuclease H-like"/>
    <property type="match status" value="1"/>
</dbReference>
<dbReference type="STRING" id="154538.A0A1M2VU82"/>
<evidence type="ECO:0000256" key="5">
    <source>
        <dbReference type="ARBA" id="ARBA00023242"/>
    </source>
</evidence>
<dbReference type="PANTHER" id="PTHR46481:SF10">
    <property type="entry name" value="ZINC FINGER BED DOMAIN-CONTAINING PROTEIN 39"/>
    <property type="match status" value="1"/>
</dbReference>
<evidence type="ECO:0000256" key="7">
    <source>
        <dbReference type="SAM" id="Phobius"/>
    </source>
</evidence>
<feature type="region of interest" description="Disordered" evidence="6">
    <location>
        <begin position="1"/>
        <end position="44"/>
    </location>
</feature>
<dbReference type="InterPro" id="IPR008906">
    <property type="entry name" value="HATC_C_dom"/>
</dbReference>
<feature type="transmembrane region" description="Helical" evidence="7">
    <location>
        <begin position="918"/>
        <end position="939"/>
    </location>
</feature>
<evidence type="ECO:0000256" key="6">
    <source>
        <dbReference type="SAM" id="MobiDB-lite"/>
    </source>
</evidence>
<protein>
    <submittedName>
        <fullName evidence="9">Zinc finger BED domain-containing protein 4</fullName>
    </submittedName>
</protein>
<evidence type="ECO:0000256" key="1">
    <source>
        <dbReference type="ARBA" id="ARBA00004123"/>
    </source>
</evidence>
<evidence type="ECO:0000259" key="8">
    <source>
        <dbReference type="Pfam" id="PF05699"/>
    </source>
</evidence>
<dbReference type="EMBL" id="MNAD01000682">
    <property type="protein sequence ID" value="OJT11155.1"/>
    <property type="molecule type" value="Genomic_DNA"/>
</dbReference>
<dbReference type="GO" id="GO:0005634">
    <property type="term" value="C:nucleus"/>
    <property type="evidence" value="ECO:0007669"/>
    <property type="project" value="UniProtKB-SubCell"/>
</dbReference>
<accession>A0A1M2VU82</accession>
<keyword evidence="4" id="KW-0862">Zinc</keyword>
<keyword evidence="7" id="KW-0472">Membrane</keyword>
<dbReference type="GO" id="GO:0008270">
    <property type="term" value="F:zinc ion binding"/>
    <property type="evidence" value="ECO:0007669"/>
    <property type="project" value="UniProtKB-KW"/>
</dbReference>
<feature type="compositionally biased region" description="Polar residues" evidence="6">
    <location>
        <begin position="676"/>
        <end position="685"/>
    </location>
</feature>
<dbReference type="OrthoDB" id="3050260at2759"/>
<dbReference type="Proteomes" id="UP000184267">
    <property type="component" value="Unassembled WGS sequence"/>
</dbReference>
<feature type="domain" description="HAT C-terminal dimerisation" evidence="8">
    <location>
        <begin position="728"/>
        <end position="805"/>
    </location>
</feature>
<feature type="compositionally biased region" description="Low complexity" evidence="6">
    <location>
        <begin position="686"/>
        <end position="706"/>
    </location>
</feature>
<dbReference type="InterPro" id="IPR052035">
    <property type="entry name" value="ZnF_BED_domain_contain"/>
</dbReference>
<evidence type="ECO:0000313" key="9">
    <source>
        <dbReference type="EMBL" id="OJT11155.1"/>
    </source>
</evidence>
<organism evidence="9 10">
    <name type="scientific">Trametes pubescens</name>
    <name type="common">White-rot fungus</name>
    <dbReference type="NCBI Taxonomy" id="154538"/>
    <lineage>
        <taxon>Eukaryota</taxon>
        <taxon>Fungi</taxon>
        <taxon>Dikarya</taxon>
        <taxon>Basidiomycota</taxon>
        <taxon>Agaricomycotina</taxon>
        <taxon>Agaricomycetes</taxon>
        <taxon>Polyporales</taxon>
        <taxon>Polyporaceae</taxon>
        <taxon>Trametes</taxon>
    </lineage>
</organism>
<feature type="region of interest" description="Disordered" evidence="6">
    <location>
        <begin position="676"/>
        <end position="706"/>
    </location>
</feature>
<dbReference type="GO" id="GO:0046983">
    <property type="term" value="F:protein dimerization activity"/>
    <property type="evidence" value="ECO:0007669"/>
    <property type="project" value="InterPro"/>
</dbReference>
<evidence type="ECO:0000313" key="10">
    <source>
        <dbReference type="Proteomes" id="UP000184267"/>
    </source>
</evidence>
<dbReference type="PANTHER" id="PTHR46481">
    <property type="entry name" value="ZINC FINGER BED DOMAIN-CONTAINING PROTEIN 4"/>
    <property type="match status" value="1"/>
</dbReference>
<keyword evidence="3" id="KW-0863">Zinc-finger</keyword>
<name>A0A1M2VU82_TRAPU</name>
<dbReference type="Pfam" id="PF05699">
    <property type="entry name" value="Dimer_Tnp_hAT"/>
    <property type="match status" value="1"/>
</dbReference>
<keyword evidence="2" id="KW-0479">Metal-binding</keyword>
<reference evidence="9 10" key="1">
    <citation type="submission" date="2016-10" db="EMBL/GenBank/DDBJ databases">
        <title>Genome sequence of the basidiomycete white-rot fungus Trametes pubescens.</title>
        <authorList>
            <person name="Makela M.R."/>
            <person name="Granchi Z."/>
            <person name="Peng M."/>
            <person name="De Vries R.P."/>
            <person name="Grigoriev I."/>
            <person name="Riley R."/>
            <person name="Hilden K."/>
        </authorList>
    </citation>
    <scope>NUCLEOTIDE SEQUENCE [LARGE SCALE GENOMIC DNA]</scope>
    <source>
        <strain evidence="9 10">FBCC735</strain>
    </source>
</reference>
<evidence type="ECO:0000256" key="4">
    <source>
        <dbReference type="ARBA" id="ARBA00022833"/>
    </source>
</evidence>
<evidence type="ECO:0000256" key="2">
    <source>
        <dbReference type="ARBA" id="ARBA00022723"/>
    </source>
</evidence>
<evidence type="ECO:0000256" key="3">
    <source>
        <dbReference type="ARBA" id="ARBA00022771"/>
    </source>
</evidence>
<keyword evidence="5" id="KW-0539">Nucleus</keyword>
<feature type="non-terminal residue" evidence="9">
    <location>
        <position position="1034"/>
    </location>
</feature>
<gene>
    <name evidence="9" type="ORF">TRAPUB_12311</name>
</gene>
<dbReference type="InterPro" id="IPR012337">
    <property type="entry name" value="RNaseH-like_sf"/>
</dbReference>
<feature type="compositionally biased region" description="Basic residues" evidence="6">
    <location>
        <begin position="1"/>
        <end position="10"/>
    </location>
</feature>
<keyword evidence="7" id="KW-0812">Transmembrane</keyword>
<comment type="subcellular location">
    <subcellularLocation>
        <location evidence="1">Nucleus</location>
    </subcellularLocation>
</comment>
<comment type="caution">
    <text evidence="9">The sequence shown here is derived from an EMBL/GenBank/DDBJ whole genome shotgun (WGS) entry which is preliminary data.</text>
</comment>
<sequence>MSSSSGKRRARSDSDPSVPPSSDNKDVGGRASRALAKRARVADIEPDVADNEPAVAPQVAVDDPIAATAAIAQDALANVQPGRLTAAQKRARFLAKYDGMTPVEILDAVSKTWRSKVYDHFKPPRVVAATGDGPNVHRFACKVHPGTWVDRSDYEDSTGNLRRHVLKCEPAQTPESEAITVFAAGSTYSAARVRYYLALWCARHHRPFLAVEDTEFRALLRMLYGRVEIPSRVTVSRDVQLIMHHCKLLVIELFKAYPGRLHICVDGWTSPNILAFLGITAHWHHDGKIAHIILDFVRLTSSHTGKYLAEKLIECLKDFGIEEKVLSVTCDNAENNTTMLKEMHVLVPKFRGTLVRVRCFGHVLNLVVKGILSQFGRQHLIEGGDEDIDDEDAEAALEADESREAADQAIIDSLDDEELGVDVTADDIHLAAGALSKILKLSRKVWNSPTIRAELATLAADAKLNSEVLIRSVKTRWNTVTEVLGRALEMRTVLTDLCDMVQFNKARGVRLRQYVLSDDEWVALQQLHDLLDPFLFATKEISTSGHALVHQVIPYIDVLTSHVDNFKKDDALLPAIRAAAQRGRVILDKYYSLTDDSIIYRVAMILHPRYKLQYFRDQDWEEEWITTAVDIVRSEWTTYYKANTDNAAPHAPAAAATVASVPAANIASASRSAPANTASANNVAQSSRSSPISPASGRRSAQRAARLPSSQVLFATISNRSQATRQDELDTYLEAPPLSTVEDPLEYWDLVAKTSNSPLARMAIDFLTAQATSTDSERSFSRGRLTVSRLRHSLSDESVRTGTVLGSWSNVPELVPEAEVVQLLTEKSRKGKLRAAPAAAAPAGAEVIEIELYETCSDHRVQVKLRVLSVQIQVEVGDLQKPGLYQSMFVAGPLAYHLDATFGAIDVPGLFDRQKDRYPWGAIGLAAAAALCAATLWSLRKVTYDKDGRPVAAKRYNAAKGKESSKDGEFSVAHYGLKTSQFVAAARKLPSASVDRILEVALDRAELPVPKGPDVAEPLRVTLDYDYSELADDY</sequence>
<keyword evidence="7" id="KW-1133">Transmembrane helix</keyword>
<dbReference type="AlphaFoldDB" id="A0A1M2VU82"/>